<evidence type="ECO:0000259" key="2">
    <source>
        <dbReference type="Pfam" id="PF16201"/>
    </source>
</evidence>
<name>A0AAN8FLP9_TRICO</name>
<keyword evidence="1" id="KW-0472">Membrane</keyword>
<feature type="domain" description="URB1 C-terminal" evidence="2">
    <location>
        <begin position="530"/>
        <end position="725"/>
    </location>
</feature>
<keyword evidence="1" id="KW-1133">Transmembrane helix</keyword>
<reference evidence="3 4" key="1">
    <citation type="submission" date="2019-10" db="EMBL/GenBank/DDBJ databases">
        <title>Assembly and Annotation for the nematode Trichostrongylus colubriformis.</title>
        <authorList>
            <person name="Martin J."/>
        </authorList>
    </citation>
    <scope>NUCLEOTIDE SEQUENCE [LARGE SCALE GENOMIC DNA]</scope>
    <source>
        <strain evidence="3">G859</strain>
        <tissue evidence="3">Whole worm</tissue>
    </source>
</reference>
<dbReference type="GO" id="GO:0000466">
    <property type="term" value="P:maturation of 5.8S rRNA from tricistronic rRNA transcript (SSU-rRNA, 5.8S rRNA, LSU-rRNA)"/>
    <property type="evidence" value="ECO:0007669"/>
    <property type="project" value="TreeGrafter"/>
</dbReference>
<keyword evidence="1" id="KW-0812">Transmembrane</keyword>
<feature type="non-terminal residue" evidence="3">
    <location>
        <position position="1"/>
    </location>
</feature>
<dbReference type="InterPro" id="IPR032436">
    <property type="entry name" value="URB1_C"/>
</dbReference>
<dbReference type="GO" id="GO:0005730">
    <property type="term" value="C:nucleolus"/>
    <property type="evidence" value="ECO:0007669"/>
    <property type="project" value="TreeGrafter"/>
</dbReference>
<dbReference type="AlphaFoldDB" id="A0AAN8FLP9"/>
<dbReference type="PANTHER" id="PTHR13500">
    <property type="entry name" value="NUCLEOLAR PRERIBOSOMAL-ASSOCIATED PROTEIN 1"/>
    <property type="match status" value="1"/>
</dbReference>
<dbReference type="InterPro" id="IPR039844">
    <property type="entry name" value="URB1"/>
</dbReference>
<protein>
    <recommendedName>
        <fullName evidence="2">URB1 C-terminal domain-containing protein</fullName>
    </recommendedName>
</protein>
<evidence type="ECO:0000313" key="4">
    <source>
        <dbReference type="Proteomes" id="UP001331761"/>
    </source>
</evidence>
<comment type="caution">
    <text evidence="3">The sequence shown here is derived from an EMBL/GenBank/DDBJ whole genome shotgun (WGS) entry which is preliminary data.</text>
</comment>
<accession>A0AAN8FLP9</accession>
<dbReference type="Pfam" id="PF16201">
    <property type="entry name" value="NopRA1"/>
    <property type="match status" value="1"/>
</dbReference>
<evidence type="ECO:0000256" key="1">
    <source>
        <dbReference type="SAM" id="Phobius"/>
    </source>
</evidence>
<gene>
    <name evidence="3" type="ORF">GCK32_001076</name>
</gene>
<evidence type="ECO:0000313" key="3">
    <source>
        <dbReference type="EMBL" id="KAK5981491.1"/>
    </source>
</evidence>
<proteinExistence type="predicted"/>
<feature type="transmembrane region" description="Helical" evidence="1">
    <location>
        <begin position="39"/>
        <end position="57"/>
    </location>
</feature>
<dbReference type="GO" id="GO:0000463">
    <property type="term" value="P:maturation of LSU-rRNA from tricistronic rRNA transcript (SSU-rRNA, 5.8S rRNA, LSU-rRNA)"/>
    <property type="evidence" value="ECO:0007669"/>
    <property type="project" value="TreeGrafter"/>
</dbReference>
<keyword evidence="4" id="KW-1185">Reference proteome</keyword>
<dbReference type="EMBL" id="WIXE01006224">
    <property type="protein sequence ID" value="KAK5981491.1"/>
    <property type="molecule type" value="Genomic_DNA"/>
</dbReference>
<organism evidence="3 4">
    <name type="scientific">Trichostrongylus colubriformis</name>
    <name type="common">Black scour worm</name>
    <dbReference type="NCBI Taxonomy" id="6319"/>
    <lineage>
        <taxon>Eukaryota</taxon>
        <taxon>Metazoa</taxon>
        <taxon>Ecdysozoa</taxon>
        <taxon>Nematoda</taxon>
        <taxon>Chromadorea</taxon>
        <taxon>Rhabditida</taxon>
        <taxon>Rhabditina</taxon>
        <taxon>Rhabditomorpha</taxon>
        <taxon>Strongyloidea</taxon>
        <taxon>Trichostrongylidae</taxon>
        <taxon>Trichostrongylus</taxon>
    </lineage>
</organism>
<dbReference type="PANTHER" id="PTHR13500:SF0">
    <property type="entry name" value="NUCLEOLAR PRE-RIBOSOMAL-ASSOCIATED PROTEIN 1"/>
    <property type="match status" value="1"/>
</dbReference>
<sequence>VRVYIRIARDYLQIATSRENVEKLTQNACWKRRLKSRSILMGIFGSFMVIGHSLHLSNSTKALKMKQYGQEFAPYFPLFWAWLQKMLKLARGSSNFSVSSIEYDCPPRPKREAQKRKGVHFNDELELPDVGPSTMSTSTFLRQKGMAWNSLARAFGCEDEVGKDDATVMNELLNLCSFWSESEPIFRGPDDESDDEDDSDDDLESFEHHIAMLANSSNNSRFSAACSSTTSGVSSLRLNSLLRLSNQSCRSSVSSSETYSCLSRSPYSLSVSQESLSVKVKTSTLEALENAFKGIVEDDNEVSQDSVVTAKSAADDFWSQVEFYREMKRRKLEGGGDTRDNGENGNHVEESWEAIKDAVLNPCSHKSWRKTLLNYLRGQKDDTTARGKISKEVDFQFLTQIMASYTATTSEEDRTIYEALELLENTYKVNMNIISPIIWGEQSIEIYKKRGQFGGTLIRTTPEQVLELLDGLRMWKTVLNHSRQIAADADGETHDSKALYDVRFLLQLFLSMMHPGSELKYRPFVERNGLALAFSCTSSKDVTVRRLAYCVLQKFLSLLHELDIDTASDRYKNLYVYLLRLFKQSIESEAPRLPNMVSHFFARVSKLILHPESSVYTAVLSFLILKPVIDLNNVPEIYKMLLSSSADHHKEEREWMLQLILEGLIEPKDYNVLQNRSGIKLLLALFPTCMIDMVSRRLILSILKAAVQMPSVAHDLFYRMNLHSWIASVISVLYVMEGMSDKPIAVENVESIKATMDAKWRPKRRKEASSQ</sequence>
<dbReference type="Proteomes" id="UP001331761">
    <property type="component" value="Unassembled WGS sequence"/>
</dbReference>